<reference evidence="13" key="3">
    <citation type="submission" date="2025-09" db="UniProtKB">
        <authorList>
            <consortium name="Ensembl"/>
        </authorList>
    </citation>
    <scope>IDENTIFICATION</scope>
</reference>
<dbReference type="InParanoid" id="H2YST8"/>
<evidence type="ECO:0000256" key="4">
    <source>
        <dbReference type="ARBA" id="ARBA00022801"/>
    </source>
</evidence>
<evidence type="ECO:0000256" key="6">
    <source>
        <dbReference type="ARBA" id="ARBA00022989"/>
    </source>
</evidence>
<evidence type="ECO:0000313" key="14">
    <source>
        <dbReference type="Proteomes" id="UP000007875"/>
    </source>
</evidence>
<keyword evidence="5" id="KW-0904">Protein phosphatase</keyword>
<accession>H2YST8</accession>
<evidence type="ECO:0000256" key="2">
    <source>
        <dbReference type="ARBA" id="ARBA00013081"/>
    </source>
</evidence>
<keyword evidence="14" id="KW-1185">Reference proteome</keyword>
<name>H2YST8_CIOSA</name>
<dbReference type="FunCoup" id="H2YST8">
    <property type="interactions" value="372"/>
</dbReference>
<keyword evidence="4" id="KW-0378">Hydrolase</keyword>
<dbReference type="FunFam" id="3.40.50.1000:FF:000044">
    <property type="entry name" value="CTD nuclear envelope phosphatase 1"/>
    <property type="match status" value="1"/>
</dbReference>
<dbReference type="Pfam" id="PF03031">
    <property type="entry name" value="NIF"/>
    <property type="match status" value="1"/>
</dbReference>
<dbReference type="Gene3D" id="3.40.50.1000">
    <property type="entry name" value="HAD superfamily/HAD-like"/>
    <property type="match status" value="1"/>
</dbReference>
<dbReference type="InterPro" id="IPR023214">
    <property type="entry name" value="HAD_sf"/>
</dbReference>
<dbReference type="eggNOG" id="KOG1605">
    <property type="taxonomic scope" value="Eukaryota"/>
</dbReference>
<evidence type="ECO:0000256" key="9">
    <source>
        <dbReference type="ARBA" id="ARBA00048336"/>
    </source>
</evidence>
<comment type="catalytic activity">
    <reaction evidence="9">
        <text>O-phospho-L-threonyl-[protein] + H2O = L-threonyl-[protein] + phosphate</text>
        <dbReference type="Rhea" id="RHEA:47004"/>
        <dbReference type="Rhea" id="RHEA-COMP:11060"/>
        <dbReference type="Rhea" id="RHEA-COMP:11605"/>
        <dbReference type="ChEBI" id="CHEBI:15377"/>
        <dbReference type="ChEBI" id="CHEBI:30013"/>
        <dbReference type="ChEBI" id="CHEBI:43474"/>
        <dbReference type="ChEBI" id="CHEBI:61977"/>
        <dbReference type="EC" id="3.1.3.16"/>
    </reaction>
</comment>
<dbReference type="SUPFAM" id="SSF56784">
    <property type="entry name" value="HAD-like"/>
    <property type="match status" value="1"/>
</dbReference>
<keyword evidence="7 11" id="KW-0472">Membrane</keyword>
<proteinExistence type="inferred from homology"/>
<evidence type="ECO:0000256" key="5">
    <source>
        <dbReference type="ARBA" id="ARBA00022912"/>
    </source>
</evidence>
<evidence type="ECO:0000256" key="11">
    <source>
        <dbReference type="SAM" id="Phobius"/>
    </source>
</evidence>
<evidence type="ECO:0000259" key="12">
    <source>
        <dbReference type="PROSITE" id="PS50969"/>
    </source>
</evidence>
<reference evidence="14" key="1">
    <citation type="submission" date="2003-08" db="EMBL/GenBank/DDBJ databases">
        <authorList>
            <person name="Birren B."/>
            <person name="Nusbaum C."/>
            <person name="Abebe A."/>
            <person name="Abouelleil A."/>
            <person name="Adekoya E."/>
            <person name="Ait-zahra M."/>
            <person name="Allen N."/>
            <person name="Allen T."/>
            <person name="An P."/>
            <person name="Anderson M."/>
            <person name="Anderson S."/>
            <person name="Arachchi H."/>
            <person name="Armbruster J."/>
            <person name="Bachantsang P."/>
            <person name="Baldwin J."/>
            <person name="Barry A."/>
            <person name="Bayul T."/>
            <person name="Blitshsteyn B."/>
            <person name="Bloom T."/>
            <person name="Blye J."/>
            <person name="Boguslavskiy L."/>
            <person name="Borowsky M."/>
            <person name="Boukhgalter B."/>
            <person name="Brunache A."/>
            <person name="Butler J."/>
            <person name="Calixte N."/>
            <person name="Calvo S."/>
            <person name="Camarata J."/>
            <person name="Campo K."/>
            <person name="Chang J."/>
            <person name="Cheshatsang Y."/>
            <person name="Citroen M."/>
            <person name="Collymore A."/>
            <person name="Considine T."/>
            <person name="Cook A."/>
            <person name="Cooke P."/>
            <person name="Corum B."/>
            <person name="Cuomo C."/>
            <person name="David R."/>
            <person name="Dawoe T."/>
            <person name="Degray S."/>
            <person name="Dodge S."/>
            <person name="Dooley K."/>
            <person name="Dorje P."/>
            <person name="Dorjee K."/>
            <person name="Dorris L."/>
            <person name="Duffey N."/>
            <person name="Dupes A."/>
            <person name="Elkins T."/>
            <person name="Engels R."/>
            <person name="Erickson J."/>
            <person name="Farina A."/>
            <person name="Faro S."/>
            <person name="Ferreira P."/>
            <person name="Fischer H."/>
            <person name="Fitzgerald M."/>
            <person name="Foley K."/>
            <person name="Gage D."/>
            <person name="Galagan J."/>
            <person name="Gearin G."/>
            <person name="Gnerre S."/>
            <person name="Gnirke A."/>
            <person name="Goyette A."/>
            <person name="Graham J."/>
            <person name="Grandbois E."/>
            <person name="Gyaltsen K."/>
            <person name="Hafez N."/>
            <person name="Hagopian D."/>
            <person name="Hagos B."/>
            <person name="Hall J."/>
            <person name="Hatcher B."/>
            <person name="Heller A."/>
            <person name="Higgins H."/>
            <person name="Honan T."/>
            <person name="Horn A."/>
            <person name="Houde N."/>
            <person name="Hughes L."/>
            <person name="Hulme W."/>
            <person name="Husby E."/>
            <person name="Iliev I."/>
            <person name="Jaffe D."/>
            <person name="Jones C."/>
            <person name="Kamal M."/>
            <person name="Kamat A."/>
            <person name="Kamvysselis M."/>
            <person name="Karlsson E."/>
            <person name="Kells C."/>
            <person name="Kieu A."/>
            <person name="Kisner P."/>
            <person name="Kodira C."/>
            <person name="Kulbokas E."/>
            <person name="Labutti K."/>
            <person name="Lama D."/>
            <person name="Landers T."/>
            <person name="Leger J."/>
            <person name="Levine S."/>
            <person name="Lewis D."/>
            <person name="Lewis T."/>
            <person name="Lindblad-toh K."/>
            <person name="Liu X."/>
            <person name="Lokyitsang T."/>
            <person name="Lokyitsang Y."/>
            <person name="Lucien O."/>
            <person name="Lui A."/>
            <person name="Ma L.J."/>
            <person name="Mabbitt R."/>
            <person name="Macdonald J."/>
            <person name="Maclean C."/>
            <person name="Major J."/>
            <person name="Manning J."/>
            <person name="Marabella R."/>
            <person name="Maru K."/>
            <person name="Matthews C."/>
            <person name="Mauceli E."/>
            <person name="Mccarthy M."/>
            <person name="Mcdonough S."/>
            <person name="Mcghee T."/>
            <person name="Meldrim J."/>
            <person name="Meneus L."/>
            <person name="Mesirov J."/>
            <person name="Mihalev A."/>
            <person name="Mihova T."/>
            <person name="Mikkelsen T."/>
            <person name="Mlenga V."/>
            <person name="Moru K."/>
            <person name="Mozes J."/>
            <person name="Mulrain L."/>
            <person name="Munson G."/>
            <person name="Naylor J."/>
            <person name="Newes C."/>
            <person name="Nguyen C."/>
            <person name="Nguyen N."/>
            <person name="Nguyen T."/>
            <person name="Nicol R."/>
            <person name="Nielsen C."/>
            <person name="Nizzari M."/>
            <person name="Norbu C."/>
            <person name="Norbu N."/>
            <person name="O'donnell P."/>
            <person name="Okoawo O."/>
            <person name="O'leary S."/>
            <person name="Omotosho B."/>
            <person name="O'neill K."/>
            <person name="Osman S."/>
            <person name="Parker S."/>
            <person name="Perrin D."/>
            <person name="Phunkhang P."/>
            <person name="Piqani B."/>
            <person name="Purcell S."/>
            <person name="Rachupka T."/>
            <person name="Ramasamy U."/>
            <person name="Rameau R."/>
            <person name="Ray V."/>
            <person name="Raymond C."/>
            <person name="Retta R."/>
            <person name="Richardson S."/>
            <person name="Rise C."/>
            <person name="Rodriguez J."/>
            <person name="Rogers J."/>
            <person name="Rogov P."/>
            <person name="Rutman M."/>
            <person name="Schupbach R."/>
            <person name="Seaman C."/>
            <person name="Settipalli S."/>
            <person name="Sharpe T."/>
            <person name="Sheridan J."/>
            <person name="Sherpa N."/>
            <person name="Shi J."/>
            <person name="Smirnov S."/>
            <person name="Smith C."/>
            <person name="Sougnez C."/>
            <person name="Spencer B."/>
            <person name="Stalker J."/>
            <person name="Stange-thomann N."/>
            <person name="Stavropoulos S."/>
            <person name="Stetson K."/>
            <person name="Stone C."/>
            <person name="Stone S."/>
            <person name="Stubbs M."/>
            <person name="Talamas J."/>
            <person name="Tchuinga P."/>
            <person name="Tenzing P."/>
            <person name="Tesfaye S."/>
            <person name="Theodore J."/>
            <person name="Thoulutsang Y."/>
            <person name="Topham K."/>
            <person name="Towey S."/>
            <person name="Tsamla T."/>
            <person name="Tsomo N."/>
            <person name="Vallee D."/>
            <person name="Vassiliev H."/>
            <person name="Venkataraman V."/>
            <person name="Vinson J."/>
            <person name="Vo A."/>
            <person name="Wade C."/>
            <person name="Wang S."/>
            <person name="Wangchuk T."/>
            <person name="Wangdi T."/>
            <person name="Whittaker C."/>
            <person name="Wilkinson J."/>
            <person name="Wu Y."/>
            <person name="Wyman D."/>
            <person name="Yadav S."/>
            <person name="Yang S."/>
            <person name="Yang X."/>
            <person name="Yeager S."/>
            <person name="Yee E."/>
            <person name="Young G."/>
            <person name="Zainoun J."/>
            <person name="Zembeck L."/>
            <person name="Zimmer A."/>
            <person name="Zody M."/>
            <person name="Lander E."/>
        </authorList>
    </citation>
    <scope>NUCLEOTIDE SEQUENCE [LARGE SCALE GENOMIC DNA]</scope>
</reference>
<sequence length="279" mass="31927">MNDNEYTSWSAAGSLSMFPKAFWSLLGTAWSFIVYFFRKNVRKLIAHQTVRFDVMPLTPISRLRLGQVKRKILVLDLDETLIHSRHDSGGLLRPAVKPDTPPDFVLKVVIERHPVKFFVHKRPHVDFFLSVVSQWYELVVFTASMEIYGSAVCDRLDRNRKILSRRYYRQHCKIDTGSFTKDLSFVHNDLSSILILDNSPGAYKGFPENAVPIKSWFADPFDTSLLNVLPMLDAIRFALMFVMCCNVTKYNTCNGDAHAASKFNSKKLKIGEFSTSFGI</sequence>
<dbReference type="EC" id="3.1.3.16" evidence="2"/>
<evidence type="ECO:0000256" key="10">
    <source>
        <dbReference type="ARBA" id="ARBA00061694"/>
    </source>
</evidence>
<evidence type="ECO:0000256" key="3">
    <source>
        <dbReference type="ARBA" id="ARBA00022692"/>
    </source>
</evidence>
<evidence type="ECO:0000256" key="1">
    <source>
        <dbReference type="ARBA" id="ARBA00004167"/>
    </source>
</evidence>
<evidence type="ECO:0000313" key="13">
    <source>
        <dbReference type="Ensembl" id="ENSCSAVP00000008398.1"/>
    </source>
</evidence>
<dbReference type="GO" id="GO:0004722">
    <property type="term" value="F:protein serine/threonine phosphatase activity"/>
    <property type="evidence" value="ECO:0007669"/>
    <property type="project" value="UniProtKB-EC"/>
</dbReference>
<dbReference type="HOGENOM" id="CLU_020262_4_3_1"/>
<dbReference type="PROSITE" id="PS50969">
    <property type="entry name" value="FCP1"/>
    <property type="match status" value="1"/>
</dbReference>
<dbReference type="NCBIfam" id="TIGR02251">
    <property type="entry name" value="HIF-SF_euk"/>
    <property type="match status" value="1"/>
</dbReference>
<dbReference type="InterPro" id="IPR011948">
    <property type="entry name" value="Dullard_phosphatase"/>
</dbReference>
<feature type="domain" description="FCP1 homology" evidence="12">
    <location>
        <begin position="66"/>
        <end position="235"/>
    </location>
</feature>
<dbReference type="SMART" id="SM00577">
    <property type="entry name" value="CPDc"/>
    <property type="match status" value="1"/>
</dbReference>
<dbReference type="InterPro" id="IPR036412">
    <property type="entry name" value="HAD-like_sf"/>
</dbReference>
<dbReference type="GeneTree" id="ENSGT01040000240503"/>
<comment type="similarity">
    <text evidence="10">Belongs to the Dullard family.</text>
</comment>
<dbReference type="InterPro" id="IPR050365">
    <property type="entry name" value="TIM50"/>
</dbReference>
<organism evidence="13 14">
    <name type="scientific">Ciona savignyi</name>
    <name type="common">Pacific transparent sea squirt</name>
    <dbReference type="NCBI Taxonomy" id="51511"/>
    <lineage>
        <taxon>Eukaryota</taxon>
        <taxon>Metazoa</taxon>
        <taxon>Chordata</taxon>
        <taxon>Tunicata</taxon>
        <taxon>Ascidiacea</taxon>
        <taxon>Phlebobranchia</taxon>
        <taxon>Cionidae</taxon>
        <taxon>Ciona</taxon>
    </lineage>
</organism>
<dbReference type="Ensembl" id="ENSCSAVT00000008507.1">
    <property type="protein sequence ID" value="ENSCSAVP00000008398.1"/>
    <property type="gene ID" value="ENSCSAVG00000004989.1"/>
</dbReference>
<dbReference type="AlphaFoldDB" id="H2YST8"/>
<keyword evidence="6 11" id="KW-1133">Transmembrane helix</keyword>
<protein>
    <recommendedName>
        <fullName evidence="2">protein-serine/threonine phosphatase</fullName>
        <ecNumber evidence="2">3.1.3.16</ecNumber>
    </recommendedName>
</protein>
<dbReference type="STRING" id="51511.ENSCSAVP00000008398"/>
<dbReference type="Proteomes" id="UP000007875">
    <property type="component" value="Unassembled WGS sequence"/>
</dbReference>
<dbReference type="OMA" id="MVMVKME"/>
<dbReference type="GO" id="GO:0016020">
    <property type="term" value="C:membrane"/>
    <property type="evidence" value="ECO:0007669"/>
    <property type="project" value="UniProtKB-SubCell"/>
</dbReference>
<dbReference type="PANTHER" id="PTHR12210">
    <property type="entry name" value="DULLARD PROTEIN PHOSPHATASE"/>
    <property type="match status" value="1"/>
</dbReference>
<comment type="catalytic activity">
    <reaction evidence="8">
        <text>O-phospho-L-seryl-[protein] + H2O = L-seryl-[protein] + phosphate</text>
        <dbReference type="Rhea" id="RHEA:20629"/>
        <dbReference type="Rhea" id="RHEA-COMP:9863"/>
        <dbReference type="Rhea" id="RHEA-COMP:11604"/>
        <dbReference type="ChEBI" id="CHEBI:15377"/>
        <dbReference type="ChEBI" id="CHEBI:29999"/>
        <dbReference type="ChEBI" id="CHEBI:43474"/>
        <dbReference type="ChEBI" id="CHEBI:83421"/>
        <dbReference type="EC" id="3.1.3.16"/>
    </reaction>
</comment>
<feature type="transmembrane region" description="Helical" evidence="11">
    <location>
        <begin position="20"/>
        <end position="37"/>
    </location>
</feature>
<dbReference type="CDD" id="cd07521">
    <property type="entry name" value="HAD_FCP1-like"/>
    <property type="match status" value="1"/>
</dbReference>
<evidence type="ECO:0000256" key="8">
    <source>
        <dbReference type="ARBA" id="ARBA00047761"/>
    </source>
</evidence>
<evidence type="ECO:0000256" key="7">
    <source>
        <dbReference type="ARBA" id="ARBA00023136"/>
    </source>
</evidence>
<dbReference type="InterPro" id="IPR004274">
    <property type="entry name" value="FCP1_dom"/>
</dbReference>
<reference evidence="13" key="2">
    <citation type="submission" date="2025-08" db="UniProtKB">
        <authorList>
            <consortium name="Ensembl"/>
        </authorList>
    </citation>
    <scope>IDENTIFICATION</scope>
</reference>
<comment type="subcellular location">
    <subcellularLocation>
        <location evidence="1">Membrane</location>
        <topology evidence="1">Single-pass membrane protein</topology>
    </subcellularLocation>
</comment>
<keyword evidence="3 11" id="KW-0812">Transmembrane</keyword>